<feature type="region of interest" description="Disordered" evidence="1">
    <location>
        <begin position="1"/>
        <end position="35"/>
    </location>
</feature>
<proteinExistence type="predicted"/>
<sequence>MPFAPLDSDPVTGKQLHTDTSQDTGDNPYPGTENLPFQVEDIAQDELAMVHDFISTPEQAEPVLTQGTMDPHLKGKGIVDPQPVSTPEYFVSFPEDLLKEKSGHELSISGTEGMAMEESFWSTGFGASAGMPSSTTELWSTINSFDEPELVALSDVWDIGSLQPAESSGIGIRPDEESPLIENQDTQHGDNSSNKRDQ</sequence>
<feature type="region of interest" description="Disordered" evidence="1">
    <location>
        <begin position="163"/>
        <end position="198"/>
    </location>
</feature>
<protein>
    <submittedName>
        <fullName evidence="2">Uncharacterized protein</fullName>
    </submittedName>
</protein>
<organism evidence="2">
    <name type="scientific">Sesamum radiatum</name>
    <name type="common">Black benniseed</name>
    <dbReference type="NCBI Taxonomy" id="300843"/>
    <lineage>
        <taxon>Eukaryota</taxon>
        <taxon>Viridiplantae</taxon>
        <taxon>Streptophyta</taxon>
        <taxon>Embryophyta</taxon>
        <taxon>Tracheophyta</taxon>
        <taxon>Spermatophyta</taxon>
        <taxon>Magnoliopsida</taxon>
        <taxon>eudicotyledons</taxon>
        <taxon>Gunneridae</taxon>
        <taxon>Pentapetalae</taxon>
        <taxon>asterids</taxon>
        <taxon>lamiids</taxon>
        <taxon>Lamiales</taxon>
        <taxon>Pedaliaceae</taxon>
        <taxon>Sesamum</taxon>
    </lineage>
</organism>
<accession>A0AAW2NPD7</accession>
<gene>
    <name evidence="2" type="ORF">Sradi_4306600</name>
</gene>
<dbReference type="AlphaFoldDB" id="A0AAW2NPD7"/>
<comment type="caution">
    <text evidence="2">The sequence shown here is derived from an EMBL/GenBank/DDBJ whole genome shotgun (WGS) entry which is preliminary data.</text>
</comment>
<evidence type="ECO:0000256" key="1">
    <source>
        <dbReference type="SAM" id="MobiDB-lite"/>
    </source>
</evidence>
<reference evidence="2" key="2">
    <citation type="journal article" date="2024" name="Plant">
        <title>Genomic evolution and insights into agronomic trait innovations of Sesamum species.</title>
        <authorList>
            <person name="Miao H."/>
            <person name="Wang L."/>
            <person name="Qu L."/>
            <person name="Liu H."/>
            <person name="Sun Y."/>
            <person name="Le M."/>
            <person name="Wang Q."/>
            <person name="Wei S."/>
            <person name="Zheng Y."/>
            <person name="Lin W."/>
            <person name="Duan Y."/>
            <person name="Cao H."/>
            <person name="Xiong S."/>
            <person name="Wang X."/>
            <person name="Wei L."/>
            <person name="Li C."/>
            <person name="Ma Q."/>
            <person name="Ju M."/>
            <person name="Zhao R."/>
            <person name="Li G."/>
            <person name="Mu C."/>
            <person name="Tian Q."/>
            <person name="Mei H."/>
            <person name="Zhang T."/>
            <person name="Gao T."/>
            <person name="Zhang H."/>
        </authorList>
    </citation>
    <scope>NUCLEOTIDE SEQUENCE</scope>
    <source>
        <strain evidence="2">G02</strain>
    </source>
</reference>
<reference evidence="2" key="1">
    <citation type="submission" date="2020-06" db="EMBL/GenBank/DDBJ databases">
        <authorList>
            <person name="Li T."/>
            <person name="Hu X."/>
            <person name="Zhang T."/>
            <person name="Song X."/>
            <person name="Zhang H."/>
            <person name="Dai N."/>
            <person name="Sheng W."/>
            <person name="Hou X."/>
            <person name="Wei L."/>
        </authorList>
    </citation>
    <scope>NUCLEOTIDE SEQUENCE</scope>
    <source>
        <strain evidence="2">G02</strain>
        <tissue evidence="2">Leaf</tissue>
    </source>
</reference>
<evidence type="ECO:0000313" key="2">
    <source>
        <dbReference type="EMBL" id="KAL0344753.1"/>
    </source>
</evidence>
<name>A0AAW2NPD7_SESRA</name>
<feature type="compositionally biased region" description="Basic and acidic residues" evidence="1">
    <location>
        <begin position="185"/>
        <end position="198"/>
    </location>
</feature>
<dbReference type="EMBL" id="JACGWJ010000019">
    <property type="protein sequence ID" value="KAL0344753.1"/>
    <property type="molecule type" value="Genomic_DNA"/>
</dbReference>